<evidence type="ECO:0000313" key="21">
    <source>
        <dbReference type="Proteomes" id="UP000644699"/>
    </source>
</evidence>
<dbReference type="InterPro" id="IPR013655">
    <property type="entry name" value="PAS_fold_3"/>
</dbReference>
<keyword evidence="5" id="KW-0597">Phosphoprotein</keyword>
<keyword evidence="14" id="KW-0157">Chromophore</keyword>
<evidence type="ECO:0000259" key="19">
    <source>
        <dbReference type="PROSITE" id="PS50113"/>
    </source>
</evidence>
<dbReference type="CDD" id="cd00130">
    <property type="entry name" value="PAS"/>
    <property type="match status" value="2"/>
</dbReference>
<evidence type="ECO:0000259" key="18">
    <source>
        <dbReference type="PROSITE" id="PS50112"/>
    </source>
</evidence>
<dbReference type="GO" id="GO:0004673">
    <property type="term" value="F:protein histidine kinase activity"/>
    <property type="evidence" value="ECO:0007669"/>
    <property type="project" value="UniProtKB-EC"/>
</dbReference>
<comment type="caution">
    <text evidence="20">The sequence shown here is derived from an EMBL/GenBank/DDBJ whole genome shotgun (WGS) entry which is preliminary data.</text>
</comment>
<keyword evidence="10" id="KW-0677">Repeat</keyword>
<keyword evidence="7" id="KW-0285">Flavoprotein</keyword>
<evidence type="ECO:0000256" key="1">
    <source>
        <dbReference type="ARBA" id="ARBA00000085"/>
    </source>
</evidence>
<dbReference type="AlphaFoldDB" id="A0A917E8C4"/>
<evidence type="ECO:0000256" key="8">
    <source>
        <dbReference type="ARBA" id="ARBA00022643"/>
    </source>
</evidence>
<evidence type="ECO:0000256" key="4">
    <source>
        <dbReference type="ARBA" id="ARBA00022543"/>
    </source>
</evidence>
<evidence type="ECO:0000256" key="11">
    <source>
        <dbReference type="ARBA" id="ARBA00022741"/>
    </source>
</evidence>
<comment type="catalytic activity">
    <reaction evidence="1">
        <text>ATP + protein L-histidine = ADP + protein N-phospho-L-histidine.</text>
        <dbReference type="EC" id="2.7.13.3"/>
    </reaction>
</comment>
<dbReference type="NCBIfam" id="TIGR00229">
    <property type="entry name" value="sensory_box"/>
    <property type="match status" value="2"/>
</dbReference>
<dbReference type="Gene3D" id="3.30.450.20">
    <property type="entry name" value="PAS domain"/>
    <property type="match status" value="3"/>
</dbReference>
<dbReference type="Gene3D" id="3.30.565.10">
    <property type="entry name" value="Histidine kinase-like ATPase, C-terminal domain"/>
    <property type="match status" value="1"/>
</dbReference>
<evidence type="ECO:0000256" key="17">
    <source>
        <dbReference type="SAM" id="Coils"/>
    </source>
</evidence>
<dbReference type="EC" id="2.7.13.3" evidence="2"/>
<dbReference type="InterPro" id="IPR001610">
    <property type="entry name" value="PAC"/>
</dbReference>
<keyword evidence="13" id="KW-0067">ATP-binding</keyword>
<dbReference type="Pfam" id="PF07536">
    <property type="entry name" value="HWE_HK"/>
    <property type="match status" value="1"/>
</dbReference>
<dbReference type="SUPFAM" id="SSF55785">
    <property type="entry name" value="PYP-like sensor domain (PAS domain)"/>
    <property type="match status" value="3"/>
</dbReference>
<evidence type="ECO:0000256" key="10">
    <source>
        <dbReference type="ARBA" id="ARBA00022737"/>
    </source>
</evidence>
<evidence type="ECO:0000256" key="12">
    <source>
        <dbReference type="ARBA" id="ARBA00022777"/>
    </source>
</evidence>
<dbReference type="EMBL" id="BMIQ01000004">
    <property type="protein sequence ID" value="GGE09218.1"/>
    <property type="molecule type" value="Genomic_DNA"/>
</dbReference>
<evidence type="ECO:0000256" key="16">
    <source>
        <dbReference type="ARBA" id="ARBA00023170"/>
    </source>
</evidence>
<reference evidence="20" key="1">
    <citation type="journal article" date="2014" name="Int. J. Syst. Evol. Microbiol.">
        <title>Complete genome sequence of Corynebacterium casei LMG S-19264T (=DSM 44701T), isolated from a smear-ripened cheese.</title>
        <authorList>
            <consortium name="US DOE Joint Genome Institute (JGI-PGF)"/>
            <person name="Walter F."/>
            <person name="Albersmeier A."/>
            <person name="Kalinowski J."/>
            <person name="Ruckert C."/>
        </authorList>
    </citation>
    <scope>NUCLEOTIDE SEQUENCE</scope>
    <source>
        <strain evidence="20">CGMCC 1.15367</strain>
    </source>
</reference>
<dbReference type="PANTHER" id="PTHR41523">
    <property type="entry name" value="TWO-COMPONENT SYSTEM SENSOR PROTEIN"/>
    <property type="match status" value="1"/>
</dbReference>
<dbReference type="CDD" id="cd18773">
    <property type="entry name" value="PDC1_HK_sensor"/>
    <property type="match status" value="1"/>
</dbReference>
<evidence type="ECO:0000256" key="9">
    <source>
        <dbReference type="ARBA" id="ARBA00022679"/>
    </source>
</evidence>
<protein>
    <recommendedName>
        <fullName evidence="3">Blue-light-activated histidine kinase</fullName>
        <ecNumber evidence="2">2.7.13.3</ecNumber>
    </recommendedName>
</protein>
<dbReference type="InterPro" id="IPR035965">
    <property type="entry name" value="PAS-like_dom_sf"/>
</dbReference>
<dbReference type="Pfam" id="PF08447">
    <property type="entry name" value="PAS_3"/>
    <property type="match status" value="1"/>
</dbReference>
<accession>A0A917E8C4</accession>
<dbReference type="SMART" id="SM00091">
    <property type="entry name" value="PAS"/>
    <property type="match status" value="3"/>
</dbReference>
<keyword evidence="9" id="KW-0808">Transferase</keyword>
<keyword evidence="17" id="KW-0175">Coiled coil</keyword>
<feature type="coiled-coil region" evidence="17">
    <location>
        <begin position="129"/>
        <end position="156"/>
    </location>
</feature>
<keyword evidence="16" id="KW-0675">Receptor</keyword>
<feature type="domain" description="PAC" evidence="19">
    <location>
        <begin position="91"/>
        <end position="145"/>
    </location>
</feature>
<feature type="domain" description="PAC" evidence="19">
    <location>
        <begin position="346"/>
        <end position="398"/>
    </location>
</feature>
<reference evidence="20" key="2">
    <citation type="submission" date="2020-09" db="EMBL/GenBank/DDBJ databases">
        <authorList>
            <person name="Sun Q."/>
            <person name="Zhou Y."/>
        </authorList>
    </citation>
    <scope>NUCLEOTIDE SEQUENCE</scope>
    <source>
        <strain evidence="20">CGMCC 1.15367</strain>
    </source>
</reference>
<dbReference type="InterPro" id="IPR036890">
    <property type="entry name" value="HATPase_C_sf"/>
</dbReference>
<dbReference type="InterPro" id="IPR000700">
    <property type="entry name" value="PAS-assoc_C"/>
</dbReference>
<evidence type="ECO:0000313" key="20">
    <source>
        <dbReference type="EMBL" id="GGE09218.1"/>
    </source>
</evidence>
<name>A0A917E8C4_9HYPH</name>
<evidence type="ECO:0000256" key="13">
    <source>
        <dbReference type="ARBA" id="ARBA00022840"/>
    </source>
</evidence>
<dbReference type="PANTHER" id="PTHR41523:SF8">
    <property type="entry name" value="ETHYLENE RESPONSE SENSOR PROTEIN"/>
    <property type="match status" value="1"/>
</dbReference>
<keyword evidence="4" id="KW-0600">Photoreceptor protein</keyword>
<evidence type="ECO:0000256" key="14">
    <source>
        <dbReference type="ARBA" id="ARBA00022991"/>
    </source>
</evidence>
<dbReference type="Pfam" id="PF13426">
    <property type="entry name" value="PAS_9"/>
    <property type="match status" value="1"/>
</dbReference>
<keyword evidence="12" id="KW-0418">Kinase</keyword>
<evidence type="ECO:0000256" key="7">
    <source>
        <dbReference type="ARBA" id="ARBA00022630"/>
    </source>
</evidence>
<evidence type="ECO:0000256" key="15">
    <source>
        <dbReference type="ARBA" id="ARBA00023026"/>
    </source>
</evidence>
<keyword evidence="8" id="KW-0288">FMN</keyword>
<dbReference type="GO" id="GO:0005524">
    <property type="term" value="F:ATP binding"/>
    <property type="evidence" value="ECO:0007669"/>
    <property type="project" value="UniProtKB-KW"/>
</dbReference>
<dbReference type="Pfam" id="PF08448">
    <property type="entry name" value="PAS_4"/>
    <property type="match status" value="1"/>
</dbReference>
<gene>
    <name evidence="20" type="ORF">GCM10011390_30390</name>
</gene>
<keyword evidence="15" id="KW-0843">Virulence</keyword>
<dbReference type="PROSITE" id="PS50113">
    <property type="entry name" value="PAC"/>
    <property type="match status" value="3"/>
</dbReference>
<organism evidence="20 21">
    <name type="scientific">Aureimonas endophytica</name>
    <dbReference type="NCBI Taxonomy" id="2027858"/>
    <lineage>
        <taxon>Bacteria</taxon>
        <taxon>Pseudomonadati</taxon>
        <taxon>Pseudomonadota</taxon>
        <taxon>Alphaproteobacteria</taxon>
        <taxon>Hyphomicrobiales</taxon>
        <taxon>Aurantimonadaceae</taxon>
        <taxon>Aureimonas</taxon>
    </lineage>
</organism>
<sequence>MPSRLPASPDQPETETGPSRRLLTGILSSVRDYVYAFDHDHRFVYVNKAMTDFFGLAETAMLGRTFLELGYPPDLAARLDRHIDHIFATGEKVEDEMVFRDRAGLDGRYDFVWTPIEDREGAIEYVVGVSREVTERRGLEERLRESEARLAALVESLPVGVGVVDLEGRLLVANAEMRRFMPTGLIPSRDPERRWRWRGLDPAGQPIDLEQFPGMRAQRGERAVPGVEMIYIDDQGREVWTSVAAVPITDTAGQLTGQAVVIGDIDRLKRSEERLHSAVEVGHVGLWDWDLVADTVYWSEEHFRLLGYPAGEVESSYATWMAHIHPEDRAAVETAIEAARRDRQEYVHEYRIIASDGTLHWCLGRGRFFYDTNGRAIRMLGAIVDVTEKRELLERQTVLVAELQHRTRNLLALVGAIARQTHAVTGPSERFHEALADRLKALSRVQGLLSRVGDERITIRHVVERELEALGAIADPRVEFGGPNVVLRRSAVQTIALALHELGTNAVKYGGLGCATGHLAIRWHLRREGGERRLVVEWRERGLAEMPVPRTAREGHGFGRQLIEKALPYQLKARTHYELGETGVHCVIDLPLPKEGAVPTGG</sequence>
<dbReference type="InterPro" id="IPR011102">
    <property type="entry name" value="Sig_transdc_His_kinase_HWE"/>
</dbReference>
<feature type="domain" description="PAS" evidence="18">
    <location>
        <begin position="271"/>
        <end position="343"/>
    </location>
</feature>
<dbReference type="Gene3D" id="2.10.70.100">
    <property type="match status" value="1"/>
</dbReference>
<dbReference type="GO" id="GO:0009881">
    <property type="term" value="F:photoreceptor activity"/>
    <property type="evidence" value="ECO:0007669"/>
    <property type="project" value="UniProtKB-KW"/>
</dbReference>
<dbReference type="PROSITE" id="PS50112">
    <property type="entry name" value="PAS"/>
    <property type="match status" value="2"/>
</dbReference>
<dbReference type="InterPro" id="IPR013656">
    <property type="entry name" value="PAS_4"/>
</dbReference>
<evidence type="ECO:0000256" key="3">
    <source>
        <dbReference type="ARBA" id="ARBA00021740"/>
    </source>
</evidence>
<proteinExistence type="predicted"/>
<dbReference type="SMART" id="SM00086">
    <property type="entry name" value="PAC"/>
    <property type="match status" value="3"/>
</dbReference>
<feature type="domain" description="PAC" evidence="19">
    <location>
        <begin position="225"/>
        <end position="277"/>
    </location>
</feature>
<evidence type="ECO:0000256" key="5">
    <source>
        <dbReference type="ARBA" id="ARBA00022553"/>
    </source>
</evidence>
<dbReference type="SMART" id="SM00911">
    <property type="entry name" value="HWE_HK"/>
    <property type="match status" value="1"/>
</dbReference>
<keyword evidence="21" id="KW-1185">Reference proteome</keyword>
<evidence type="ECO:0000256" key="2">
    <source>
        <dbReference type="ARBA" id="ARBA00012438"/>
    </source>
</evidence>
<dbReference type="InterPro" id="IPR000014">
    <property type="entry name" value="PAS"/>
</dbReference>
<dbReference type="RefSeq" id="WP_188909895.1">
    <property type="nucleotide sequence ID" value="NZ_BMIQ01000004.1"/>
</dbReference>
<keyword evidence="11" id="KW-0547">Nucleotide-binding</keyword>
<dbReference type="Proteomes" id="UP000644699">
    <property type="component" value="Unassembled WGS sequence"/>
</dbReference>
<feature type="domain" description="PAS" evidence="18">
    <location>
        <begin position="19"/>
        <end position="90"/>
    </location>
</feature>
<evidence type="ECO:0000256" key="6">
    <source>
        <dbReference type="ARBA" id="ARBA00022606"/>
    </source>
</evidence>
<keyword evidence="6" id="KW-0716">Sensory transduction</keyword>